<reference evidence="2 3" key="1">
    <citation type="submission" date="2018-06" db="EMBL/GenBank/DDBJ databases">
        <authorList>
            <consortium name="Pathogen Informatics"/>
            <person name="Doyle S."/>
        </authorList>
    </citation>
    <scope>NUCLEOTIDE SEQUENCE [LARGE SCALE GENOMIC DNA]</scope>
    <source>
        <strain evidence="2 3">NCTC10821</strain>
    </source>
</reference>
<accession>A0A378TBM7</accession>
<dbReference type="Proteomes" id="UP000254978">
    <property type="component" value="Unassembled WGS sequence"/>
</dbReference>
<keyword evidence="3" id="KW-1185">Reference proteome</keyword>
<name>A0A378TBM7_9MYCO</name>
<dbReference type="EMBL" id="UGQT01000001">
    <property type="protein sequence ID" value="STZ58020.1"/>
    <property type="molecule type" value="Genomic_DNA"/>
</dbReference>
<feature type="compositionally biased region" description="Basic residues" evidence="1">
    <location>
        <begin position="278"/>
        <end position="292"/>
    </location>
</feature>
<gene>
    <name evidence="2" type="ORF">NCTC10821_01525</name>
</gene>
<feature type="region of interest" description="Disordered" evidence="1">
    <location>
        <begin position="24"/>
        <end position="175"/>
    </location>
</feature>
<organism evidence="2 3">
    <name type="scientific">Mycolicibacterium tokaiense</name>
    <dbReference type="NCBI Taxonomy" id="39695"/>
    <lineage>
        <taxon>Bacteria</taxon>
        <taxon>Bacillati</taxon>
        <taxon>Actinomycetota</taxon>
        <taxon>Actinomycetes</taxon>
        <taxon>Mycobacteriales</taxon>
        <taxon>Mycobacteriaceae</taxon>
        <taxon>Mycolicibacterium</taxon>
    </lineage>
</organism>
<protein>
    <submittedName>
        <fullName evidence="2">Short-chain dehydrogenase</fullName>
    </submittedName>
</protein>
<proteinExistence type="predicted"/>
<feature type="compositionally biased region" description="Basic residues" evidence="1">
    <location>
        <begin position="95"/>
        <end position="129"/>
    </location>
</feature>
<sequence length="331" mass="36743">MERVKLLRYSEARGDYDDVVATLNSSDPHGGSDVRQGHSRHRRLQRIRAHVRRGAGRRRPRGLRVDARHRRPQRRTGGSHQGPRRHARGGPARPGPRRLGHRLRRERGGARGRRSRPPRRPGAQRRAHGLRAVGGVQPRSARRALRRQRRRLAARQPGCAAPPAGPGRRTAGVDVEQQRRRRYTALPGPVLRCQGGDGFAGGQLRPRTGAVGHRDLDHRPWRLHPGHQPLRPRRVPGRHRGGRSLRGGALRRLHRPGAGGVQLGGPARRRSGGGGTGRGRRGRAPRGSRPFRVHIDPAQDGADVGFAVLDRLRAEMLHRTGLSELLQVASR</sequence>
<feature type="region of interest" description="Disordered" evidence="1">
    <location>
        <begin position="216"/>
        <end position="296"/>
    </location>
</feature>
<evidence type="ECO:0000313" key="2">
    <source>
        <dbReference type="EMBL" id="STZ58020.1"/>
    </source>
</evidence>
<feature type="compositionally biased region" description="Basic residues" evidence="1">
    <location>
        <begin position="140"/>
        <end position="153"/>
    </location>
</feature>
<feature type="compositionally biased region" description="Basic residues" evidence="1">
    <location>
        <begin position="37"/>
        <end position="74"/>
    </location>
</feature>
<feature type="compositionally biased region" description="Basic residues" evidence="1">
    <location>
        <begin position="221"/>
        <end position="255"/>
    </location>
</feature>
<evidence type="ECO:0000313" key="3">
    <source>
        <dbReference type="Proteomes" id="UP000254978"/>
    </source>
</evidence>
<feature type="compositionally biased region" description="Low complexity" evidence="1">
    <location>
        <begin position="154"/>
        <end position="172"/>
    </location>
</feature>
<dbReference type="AlphaFoldDB" id="A0A378TBM7"/>
<evidence type="ECO:0000256" key="1">
    <source>
        <dbReference type="SAM" id="MobiDB-lite"/>
    </source>
</evidence>